<evidence type="ECO:0000313" key="8">
    <source>
        <dbReference type="Proteomes" id="UP001597297"/>
    </source>
</evidence>
<proteinExistence type="predicted"/>
<keyword evidence="8" id="KW-1185">Reference proteome</keyword>
<dbReference type="Proteomes" id="UP001597297">
    <property type="component" value="Unassembled WGS sequence"/>
</dbReference>
<comment type="caution">
    <text evidence="7">The sequence shown here is derived from an EMBL/GenBank/DDBJ whole genome shotgun (WGS) entry which is preliminary data.</text>
</comment>
<keyword evidence="6" id="KW-1133">Transmembrane helix</keyword>
<sequence length="581" mass="64462">MSPYNPLRLTVHTETQRNLTDKTPQIMIENMRKYTGLMVVVLILLAAGLIITMKPGGSGGGVGNEFMNVEGVALDRNDFAKQGENTVAAVQRLVQMQNFNDFIKLREFVGSLMGTSASETQNNLDFVTNRILLKLKAQELGLYSSTEVASKYIKENMFQGRDGAFDPAMYTNYVDSLANLGFKESDFQELIGEYIVFTKARELIGGGIVPSTEQTIAQMKSEAQTVGLSTVNFELADFAKAVKPSDEEIKSYWETHKDKYKTDVQLKITYVLTLLDDSDQPQRPTPAPDADPNEVSKQSLEYQEKLADWEEQRKNHTKILTKLFSEFVDVTADSDGLKFDEAAAAAKEQAGEDFTIVTTEAFNIENTPAEINNLTLKHYQPGTQLSSFLFDPKNYNAEDINYNMHTFSVGRDGNLAVRIDERIEPKVKDFEAAKDLAKADLIDERARQAMHDAAIKAQTEIAELLESGKSFNEAAQEKGFNSSTLAPFTAAAPPADISNAEDLFRIAAVTAPKSIAKQLSEAGDTTSIVYVDSRSYETSPEDAIKEQQLIDNTSTQLQYVAFNAWLSSLKDDAEIKQPLVQ</sequence>
<keyword evidence="4" id="KW-0143">Chaperone</keyword>
<evidence type="ECO:0000313" key="7">
    <source>
        <dbReference type="EMBL" id="MFD2277016.1"/>
    </source>
</evidence>
<organism evidence="7 8">
    <name type="scientific">Rubritalea spongiae</name>
    <dbReference type="NCBI Taxonomy" id="430797"/>
    <lineage>
        <taxon>Bacteria</taxon>
        <taxon>Pseudomonadati</taxon>
        <taxon>Verrucomicrobiota</taxon>
        <taxon>Verrucomicrobiia</taxon>
        <taxon>Verrucomicrobiales</taxon>
        <taxon>Rubritaleaceae</taxon>
        <taxon>Rubritalea</taxon>
    </lineage>
</organism>
<dbReference type="EMBL" id="JBHUJC010000037">
    <property type="protein sequence ID" value="MFD2277016.1"/>
    <property type="molecule type" value="Genomic_DNA"/>
</dbReference>
<dbReference type="InterPro" id="IPR027304">
    <property type="entry name" value="Trigger_fact/SurA_dom_sf"/>
</dbReference>
<evidence type="ECO:0000256" key="4">
    <source>
        <dbReference type="ARBA" id="ARBA00023186"/>
    </source>
</evidence>
<evidence type="ECO:0000256" key="1">
    <source>
        <dbReference type="ARBA" id="ARBA00004236"/>
    </source>
</evidence>
<protein>
    <submittedName>
        <fullName evidence="7">SurA N-terminal domain-containing protein</fullName>
    </submittedName>
</protein>
<dbReference type="PANTHER" id="PTHR47529">
    <property type="entry name" value="PEPTIDYL-PROLYL CIS-TRANS ISOMERASE D"/>
    <property type="match status" value="1"/>
</dbReference>
<dbReference type="SUPFAM" id="SSF109998">
    <property type="entry name" value="Triger factor/SurA peptide-binding domain-like"/>
    <property type="match status" value="1"/>
</dbReference>
<accession>A0ABW5E3J6</accession>
<dbReference type="PANTHER" id="PTHR47529:SF1">
    <property type="entry name" value="PERIPLASMIC CHAPERONE PPID"/>
    <property type="match status" value="1"/>
</dbReference>
<name>A0ABW5E3J6_9BACT</name>
<keyword evidence="3 6" id="KW-0472">Membrane</keyword>
<dbReference type="InterPro" id="IPR052029">
    <property type="entry name" value="PpiD_chaperone"/>
</dbReference>
<comment type="subcellular location">
    <subcellularLocation>
        <location evidence="1">Cell membrane</location>
    </subcellularLocation>
</comment>
<keyword evidence="2" id="KW-1003">Cell membrane</keyword>
<dbReference type="RefSeq" id="WP_377093208.1">
    <property type="nucleotide sequence ID" value="NZ_JBHSJM010000001.1"/>
</dbReference>
<evidence type="ECO:0000256" key="6">
    <source>
        <dbReference type="SAM" id="Phobius"/>
    </source>
</evidence>
<reference evidence="8" key="1">
    <citation type="journal article" date="2019" name="Int. J. Syst. Evol. Microbiol.">
        <title>The Global Catalogue of Microorganisms (GCM) 10K type strain sequencing project: providing services to taxonomists for standard genome sequencing and annotation.</title>
        <authorList>
            <consortium name="The Broad Institute Genomics Platform"/>
            <consortium name="The Broad Institute Genome Sequencing Center for Infectious Disease"/>
            <person name="Wu L."/>
            <person name="Ma J."/>
        </authorList>
    </citation>
    <scope>NUCLEOTIDE SEQUENCE [LARGE SCALE GENOMIC DNA]</scope>
    <source>
        <strain evidence="8">JCM 16545</strain>
    </source>
</reference>
<dbReference type="Pfam" id="PF13624">
    <property type="entry name" value="SurA_N_3"/>
    <property type="match status" value="1"/>
</dbReference>
<feature type="transmembrane region" description="Helical" evidence="6">
    <location>
        <begin position="34"/>
        <end position="53"/>
    </location>
</feature>
<evidence type="ECO:0000256" key="3">
    <source>
        <dbReference type="ARBA" id="ARBA00023136"/>
    </source>
</evidence>
<gene>
    <name evidence="7" type="ORF">ACFSQZ_11090</name>
</gene>
<keyword evidence="6" id="KW-0812">Transmembrane</keyword>
<evidence type="ECO:0000256" key="5">
    <source>
        <dbReference type="SAM" id="MobiDB-lite"/>
    </source>
</evidence>
<evidence type="ECO:0000256" key="2">
    <source>
        <dbReference type="ARBA" id="ARBA00022475"/>
    </source>
</evidence>
<feature type="region of interest" description="Disordered" evidence="5">
    <location>
        <begin position="277"/>
        <end position="298"/>
    </location>
</feature>